<reference evidence="9 10" key="1">
    <citation type="submission" date="2021-05" db="EMBL/GenBank/DDBJ databases">
        <title>Phylogenetic classification of ten novel species belonging to the genus Bifidobacterium comprising B. colchicus sp. nov., B. abeli sp. nov., B. bicoloris sp. nov., B. guerezis sp. nov., B. rosaliae sp. nov., B. santillanensis sp. nov., B. argentati sp. nov., B. amazzoni sp. nov., B. pluviali sp. nov., and B. pinnaculum sp. nov.</title>
        <authorList>
            <person name="Lugli G.A."/>
            <person name="Ruiz Garcia L."/>
            <person name="Margolles A."/>
            <person name="Ventura M."/>
        </authorList>
    </citation>
    <scope>NUCLEOTIDE SEQUENCE [LARGE SCALE GENOMIC DNA]</scope>
    <source>
        <strain evidence="9 10">82T10</strain>
    </source>
</reference>
<evidence type="ECO:0000256" key="2">
    <source>
        <dbReference type="ARBA" id="ARBA00022618"/>
    </source>
</evidence>
<gene>
    <name evidence="9" type="ORF">KIH79_02830</name>
</gene>
<feature type="compositionally biased region" description="Low complexity" evidence="6">
    <location>
        <begin position="18"/>
        <end position="28"/>
    </location>
</feature>
<feature type="region of interest" description="Disordered" evidence="6">
    <location>
        <begin position="1"/>
        <end position="156"/>
    </location>
</feature>
<feature type="compositionally biased region" description="Low complexity" evidence="6">
    <location>
        <begin position="40"/>
        <end position="51"/>
    </location>
</feature>
<keyword evidence="3 7" id="KW-0812">Transmembrane</keyword>
<dbReference type="Proteomes" id="UP000700815">
    <property type="component" value="Unassembled WGS sequence"/>
</dbReference>
<feature type="compositionally biased region" description="Polar residues" evidence="6">
    <location>
        <begin position="1"/>
        <end position="10"/>
    </location>
</feature>
<dbReference type="PANTHER" id="PTHR37820:SF1">
    <property type="entry name" value="CELL DIVISION PROTEIN FTSQ"/>
    <property type="match status" value="1"/>
</dbReference>
<dbReference type="Pfam" id="PF08478">
    <property type="entry name" value="POTRA_1"/>
    <property type="match status" value="1"/>
</dbReference>
<dbReference type="InterPro" id="IPR013685">
    <property type="entry name" value="POTRA_FtsQ_type"/>
</dbReference>
<keyword evidence="5" id="KW-0131">Cell cycle</keyword>
<feature type="compositionally biased region" description="Low complexity" evidence="6">
    <location>
        <begin position="61"/>
        <end position="83"/>
    </location>
</feature>
<keyword evidence="2" id="KW-0132">Cell division</keyword>
<dbReference type="InterPro" id="IPR050487">
    <property type="entry name" value="FtsQ_DivIB"/>
</dbReference>
<evidence type="ECO:0000259" key="8">
    <source>
        <dbReference type="Pfam" id="PF08478"/>
    </source>
</evidence>
<keyword evidence="10" id="KW-1185">Reference proteome</keyword>
<evidence type="ECO:0000256" key="6">
    <source>
        <dbReference type="SAM" id="MobiDB-lite"/>
    </source>
</evidence>
<comment type="caution">
    <text evidence="9">The sequence shown here is derived from an EMBL/GenBank/DDBJ whole genome shotgun (WGS) entry which is preliminary data.</text>
</comment>
<evidence type="ECO:0000256" key="1">
    <source>
        <dbReference type="ARBA" id="ARBA00022475"/>
    </source>
</evidence>
<dbReference type="PANTHER" id="PTHR37820">
    <property type="entry name" value="CELL DIVISION PROTEIN DIVIB"/>
    <property type="match status" value="1"/>
</dbReference>
<keyword evidence="4 7" id="KW-1133">Transmembrane helix</keyword>
<name>A0ABS6WCX7_9BIFI</name>
<evidence type="ECO:0000256" key="7">
    <source>
        <dbReference type="SAM" id="Phobius"/>
    </source>
</evidence>
<feature type="domain" description="POTRA" evidence="8">
    <location>
        <begin position="240"/>
        <end position="302"/>
    </location>
</feature>
<keyword evidence="7" id="KW-0472">Membrane</keyword>
<keyword evidence="1" id="KW-1003">Cell membrane</keyword>
<sequence length="438" mass="45156">MARQVVSSTGEDGGAAGSGRRVARSVSGEASKPKGGLPRGSGRTSSSSGASGATGRGRFGGVARSARSASGSSGSGKSPATGSMPVSRAASGRVSRGDGETSQSIRKSLPAKHRTAAARAAASASGRKTTGAGRANGGRTVAAKASKSNGVRRDGRGFVDARRMPSEDMVTKTLRETSGMLGIPTRPKVIDFSARLKEKRKAGVRVIALRVAAAVAALAVVCSLVWLLFFSPVLRLETGDISVTGGNEWVSRDEILAIADKQSGKSLLLVSAKDVRAQLTNIPGVTEADVTKRYPHGMAVKVSAQQPAAMLKASDSQMVAVDSKARVLNTVGHTSTKGIPVIEVKDVTASLENKSVKEALKVLGGLPDAMRKTITKVTAGTQDSITTELNGGEHVVVWGDSSDLELKMAIVDKILSDPKVIGDKTQIDVSAPSRPIIK</sequence>
<proteinExistence type="predicted"/>
<feature type="compositionally biased region" description="Low complexity" evidence="6">
    <location>
        <begin position="117"/>
        <end position="143"/>
    </location>
</feature>
<evidence type="ECO:0000313" key="9">
    <source>
        <dbReference type="EMBL" id="MBW3091904.1"/>
    </source>
</evidence>
<protein>
    <submittedName>
        <fullName evidence="9">FtsQ-type POTRA domain-containing protein</fullName>
    </submittedName>
</protein>
<evidence type="ECO:0000256" key="4">
    <source>
        <dbReference type="ARBA" id="ARBA00022989"/>
    </source>
</evidence>
<organism evidence="9 10">
    <name type="scientific">Bifidobacterium miconis</name>
    <dbReference type="NCBI Taxonomy" id="2834435"/>
    <lineage>
        <taxon>Bacteria</taxon>
        <taxon>Bacillati</taxon>
        <taxon>Actinomycetota</taxon>
        <taxon>Actinomycetes</taxon>
        <taxon>Bifidobacteriales</taxon>
        <taxon>Bifidobacteriaceae</taxon>
        <taxon>Bifidobacterium</taxon>
    </lineage>
</organism>
<evidence type="ECO:0000256" key="5">
    <source>
        <dbReference type="ARBA" id="ARBA00023306"/>
    </source>
</evidence>
<evidence type="ECO:0000313" key="10">
    <source>
        <dbReference type="Proteomes" id="UP000700815"/>
    </source>
</evidence>
<feature type="transmembrane region" description="Helical" evidence="7">
    <location>
        <begin position="207"/>
        <end position="229"/>
    </location>
</feature>
<evidence type="ECO:0000256" key="3">
    <source>
        <dbReference type="ARBA" id="ARBA00022692"/>
    </source>
</evidence>
<dbReference type="EMBL" id="JAHBBH010000005">
    <property type="protein sequence ID" value="MBW3091904.1"/>
    <property type="molecule type" value="Genomic_DNA"/>
</dbReference>
<accession>A0ABS6WCX7</accession>